<keyword evidence="1" id="KW-0805">Transcription regulation</keyword>
<dbReference type="Gene3D" id="1.10.260.40">
    <property type="entry name" value="lambda repressor-like DNA-binding domains"/>
    <property type="match status" value="1"/>
</dbReference>
<keyword evidence="3" id="KW-0804">Transcription</keyword>
<evidence type="ECO:0000259" key="4">
    <source>
        <dbReference type="PROSITE" id="PS50932"/>
    </source>
</evidence>
<evidence type="ECO:0000313" key="6">
    <source>
        <dbReference type="Proteomes" id="UP000886889"/>
    </source>
</evidence>
<dbReference type="InterPro" id="IPR000843">
    <property type="entry name" value="HTH_LacI"/>
</dbReference>
<dbReference type="CDD" id="cd06267">
    <property type="entry name" value="PBP1_LacI_sugar_binding-like"/>
    <property type="match status" value="1"/>
</dbReference>
<protein>
    <submittedName>
        <fullName evidence="5">LacI family DNA-binding transcriptional regulator</fullName>
    </submittedName>
</protein>
<gene>
    <name evidence="5" type="ORF">IAC80_05140</name>
</gene>
<dbReference type="SUPFAM" id="SSF53822">
    <property type="entry name" value="Periplasmic binding protein-like I"/>
    <property type="match status" value="1"/>
</dbReference>
<reference evidence="5" key="2">
    <citation type="journal article" date="2021" name="PeerJ">
        <title>Extensive microbial diversity within the chicken gut microbiome revealed by metagenomics and culture.</title>
        <authorList>
            <person name="Gilroy R."/>
            <person name="Ravi A."/>
            <person name="Getino M."/>
            <person name="Pursley I."/>
            <person name="Horton D.L."/>
            <person name="Alikhan N.F."/>
            <person name="Baker D."/>
            <person name="Gharbi K."/>
            <person name="Hall N."/>
            <person name="Watson M."/>
            <person name="Adriaenssens E.M."/>
            <person name="Foster-Nyarko E."/>
            <person name="Jarju S."/>
            <person name="Secka A."/>
            <person name="Antonio M."/>
            <person name="Oren A."/>
            <person name="Chaudhuri R.R."/>
            <person name="La Ragione R."/>
            <person name="Hildebrand F."/>
            <person name="Pallen M.J."/>
        </authorList>
    </citation>
    <scope>NUCLEOTIDE SEQUENCE</scope>
    <source>
        <strain evidence="5">ChiBcec6-7307</strain>
    </source>
</reference>
<dbReference type="PANTHER" id="PTHR30146:SF109">
    <property type="entry name" value="HTH-TYPE TRANSCRIPTIONAL REGULATOR GALS"/>
    <property type="match status" value="1"/>
</dbReference>
<evidence type="ECO:0000313" key="5">
    <source>
        <dbReference type="EMBL" id="HIV23306.1"/>
    </source>
</evidence>
<dbReference type="GO" id="GO:0003700">
    <property type="term" value="F:DNA-binding transcription factor activity"/>
    <property type="evidence" value="ECO:0007669"/>
    <property type="project" value="TreeGrafter"/>
</dbReference>
<dbReference type="PROSITE" id="PS50932">
    <property type="entry name" value="HTH_LACI_2"/>
    <property type="match status" value="1"/>
</dbReference>
<name>A0A9D1T8B7_9FIRM</name>
<organism evidence="5 6">
    <name type="scientific">Candidatus Merdiplasma excrementigallinarum</name>
    <dbReference type="NCBI Taxonomy" id="2840864"/>
    <lineage>
        <taxon>Bacteria</taxon>
        <taxon>Bacillati</taxon>
        <taxon>Bacillota</taxon>
        <taxon>Clostridia</taxon>
        <taxon>Lachnospirales</taxon>
        <taxon>Lachnospiraceae</taxon>
        <taxon>Lachnospiraceae incertae sedis</taxon>
        <taxon>Candidatus Merdiplasma</taxon>
    </lineage>
</organism>
<evidence type="ECO:0000256" key="3">
    <source>
        <dbReference type="ARBA" id="ARBA00023163"/>
    </source>
</evidence>
<accession>A0A9D1T8B7</accession>
<dbReference type="Pfam" id="PF00356">
    <property type="entry name" value="LacI"/>
    <property type="match status" value="1"/>
</dbReference>
<evidence type="ECO:0000256" key="1">
    <source>
        <dbReference type="ARBA" id="ARBA00023015"/>
    </source>
</evidence>
<dbReference type="Proteomes" id="UP000886889">
    <property type="component" value="Unassembled WGS sequence"/>
</dbReference>
<dbReference type="Gene3D" id="3.40.50.2300">
    <property type="match status" value="2"/>
</dbReference>
<proteinExistence type="predicted"/>
<dbReference type="SUPFAM" id="SSF47413">
    <property type="entry name" value="lambda repressor-like DNA-binding domains"/>
    <property type="match status" value="1"/>
</dbReference>
<dbReference type="InterPro" id="IPR028082">
    <property type="entry name" value="Peripla_BP_I"/>
</dbReference>
<dbReference type="PANTHER" id="PTHR30146">
    <property type="entry name" value="LACI-RELATED TRANSCRIPTIONAL REPRESSOR"/>
    <property type="match status" value="1"/>
</dbReference>
<dbReference type="CDD" id="cd01392">
    <property type="entry name" value="HTH_LacI"/>
    <property type="match status" value="1"/>
</dbReference>
<dbReference type="EMBL" id="DVOS01000044">
    <property type="protein sequence ID" value="HIV23306.1"/>
    <property type="molecule type" value="Genomic_DNA"/>
</dbReference>
<feature type="domain" description="HTH lacI-type" evidence="4">
    <location>
        <begin position="1"/>
        <end position="55"/>
    </location>
</feature>
<dbReference type="AlphaFoldDB" id="A0A9D1T8B7"/>
<dbReference type="InterPro" id="IPR046335">
    <property type="entry name" value="LacI/GalR-like_sensor"/>
</dbReference>
<evidence type="ECO:0000256" key="2">
    <source>
        <dbReference type="ARBA" id="ARBA00023125"/>
    </source>
</evidence>
<sequence length="340" mass="38252">MTIKDIARLSGYSLGTVSRVLNHHPDVSEQARKKVMAVVEEHGFEPNANAKHLKMRTRTSIAVLVKGSHNMLFSDILERIQAKFEARGEEVYVAYLDEDANEVQYALSLARQRRPKGFLFLGGDMEFFRKDFKHLTVPCVLLTNFGGDLGYDNLSSFSTDDMTASEQVMDYLYDCGHRKIGVLGGNLSIDQISYRRIKGVCRSARKKGILFDTGRQYEPCRYSMADGYQAARRLLEREPSLTAVFALGDVIALGAMRAMADLGLRIPEDISVVGYDGIPSSEYSIPRLSTVRQNPEQLADKGVRTLLQAIHYEMPPVHERVPFELVSRESVRRLPADAER</sequence>
<reference evidence="5" key="1">
    <citation type="submission" date="2020-10" db="EMBL/GenBank/DDBJ databases">
        <authorList>
            <person name="Gilroy R."/>
        </authorList>
    </citation>
    <scope>NUCLEOTIDE SEQUENCE</scope>
    <source>
        <strain evidence="5">ChiBcec6-7307</strain>
    </source>
</reference>
<comment type="caution">
    <text evidence="5">The sequence shown here is derived from an EMBL/GenBank/DDBJ whole genome shotgun (WGS) entry which is preliminary data.</text>
</comment>
<dbReference type="InterPro" id="IPR010982">
    <property type="entry name" value="Lambda_DNA-bd_dom_sf"/>
</dbReference>
<dbReference type="SMART" id="SM00354">
    <property type="entry name" value="HTH_LACI"/>
    <property type="match status" value="1"/>
</dbReference>
<keyword evidence="2 5" id="KW-0238">DNA-binding</keyword>
<dbReference type="GO" id="GO:0000976">
    <property type="term" value="F:transcription cis-regulatory region binding"/>
    <property type="evidence" value="ECO:0007669"/>
    <property type="project" value="TreeGrafter"/>
</dbReference>
<dbReference type="Pfam" id="PF13377">
    <property type="entry name" value="Peripla_BP_3"/>
    <property type="match status" value="1"/>
</dbReference>